<sequence>MSGFSIKANNPLFKRPQGAKLAIGKAPAKPAHVGELFGAEDDNEQASKRARTEAPPAASGLVDAETQEVATKLADFVAKNGAQFEDLTRERNPGSDTPFSFLHNKTSPGYQFYAAKLREFQAAAGGGAAGAPPPTPLPPPPPLPAPGGDAGSRRPSFVPPPSASASAAAAPSRASASSRWGQGPPSASPPPPPPPAPGGAPGASVFSALPPEAAAAVAAAAAAAKAAAAAGRLRSFSPSPSAELSAEAKEEAEAEARRRAQIALAQGDSVAAMEAFARLAARRERGRSASADPDEPGTGDGDDDDEEARRRRAEPLLNKTAFERRKTTAVYKDDGSRGHHMGDYIPKEVLAEFLAKTGDKVAKVQAEQLANKNAIGSDNIGHKLLSKMGWKEGEGLGGTQKGITAPIKASAGAPAAGEQRGLGATAVGEVTEEDDPFEAYRKRMMLGYKYRPNPLGNPRRAYY</sequence>
<dbReference type="Gramene" id="PNW72014">
    <property type="protein sequence ID" value="PNW72014"/>
    <property type="gene ID" value="CHLRE_16g686000v5"/>
</dbReference>
<dbReference type="EMBL" id="CM008977">
    <property type="protein sequence ID" value="PNW72014.1"/>
    <property type="molecule type" value="Genomic_DNA"/>
</dbReference>
<reference evidence="8 9" key="1">
    <citation type="journal article" date="2007" name="Science">
        <title>The Chlamydomonas genome reveals the evolution of key animal and plant functions.</title>
        <authorList>
            <person name="Merchant S.S."/>
            <person name="Prochnik S.E."/>
            <person name="Vallon O."/>
            <person name="Harris E.H."/>
            <person name="Karpowicz S.J."/>
            <person name="Witman G.B."/>
            <person name="Terry A."/>
            <person name="Salamov A."/>
            <person name="Fritz-Laylin L.K."/>
            <person name="Marechal-Drouard L."/>
            <person name="Marshall W.F."/>
            <person name="Qu L.H."/>
            <person name="Nelson D.R."/>
            <person name="Sanderfoot A.A."/>
            <person name="Spalding M.H."/>
            <person name="Kapitonov V.V."/>
            <person name="Ren Q."/>
            <person name="Ferris P."/>
            <person name="Lindquist E."/>
            <person name="Shapiro H."/>
            <person name="Lucas S.M."/>
            <person name="Grimwood J."/>
            <person name="Schmutz J."/>
            <person name="Cardol P."/>
            <person name="Cerutti H."/>
            <person name="Chanfreau G."/>
            <person name="Chen C.L."/>
            <person name="Cognat V."/>
            <person name="Croft M.T."/>
            <person name="Dent R."/>
            <person name="Dutcher S."/>
            <person name="Fernandez E."/>
            <person name="Fukuzawa H."/>
            <person name="Gonzalez-Ballester D."/>
            <person name="Gonzalez-Halphen D."/>
            <person name="Hallmann A."/>
            <person name="Hanikenne M."/>
            <person name="Hippler M."/>
            <person name="Inwood W."/>
            <person name="Jabbari K."/>
            <person name="Kalanon M."/>
            <person name="Kuras R."/>
            <person name="Lefebvre P.A."/>
            <person name="Lemaire S.D."/>
            <person name="Lobanov A.V."/>
            <person name="Lohr M."/>
            <person name="Manuell A."/>
            <person name="Meier I."/>
            <person name="Mets L."/>
            <person name="Mittag M."/>
            <person name="Mittelmeier T."/>
            <person name="Moroney J.V."/>
            <person name="Moseley J."/>
            <person name="Napoli C."/>
            <person name="Nedelcu A.M."/>
            <person name="Niyogi K."/>
            <person name="Novoselov S.V."/>
            <person name="Paulsen I.T."/>
            <person name="Pazour G."/>
            <person name="Purton S."/>
            <person name="Ral J.P."/>
            <person name="Riano-Pachon D.M."/>
            <person name="Riekhof W."/>
            <person name="Rymarquis L."/>
            <person name="Schroda M."/>
            <person name="Stern D."/>
            <person name="Umen J."/>
            <person name="Willows R."/>
            <person name="Wilson N."/>
            <person name="Zimmer S.L."/>
            <person name="Allmer J."/>
            <person name="Balk J."/>
            <person name="Bisova K."/>
            <person name="Chen C.J."/>
            <person name="Elias M."/>
            <person name="Gendler K."/>
            <person name="Hauser C."/>
            <person name="Lamb M.R."/>
            <person name="Ledford H."/>
            <person name="Long J.C."/>
            <person name="Minagawa J."/>
            <person name="Page M.D."/>
            <person name="Pan J."/>
            <person name="Pootakham W."/>
            <person name="Roje S."/>
            <person name="Rose A."/>
            <person name="Stahlberg E."/>
            <person name="Terauchi A.M."/>
            <person name="Yang P."/>
            <person name="Ball S."/>
            <person name="Bowler C."/>
            <person name="Dieckmann C.L."/>
            <person name="Gladyshev V.N."/>
            <person name="Green P."/>
            <person name="Jorgensen R."/>
            <person name="Mayfield S."/>
            <person name="Mueller-Roeber B."/>
            <person name="Rajamani S."/>
            <person name="Sayre R.T."/>
            <person name="Brokstein P."/>
            <person name="Dubchak I."/>
            <person name="Goodstein D."/>
            <person name="Hornick L."/>
            <person name="Huang Y.W."/>
            <person name="Jhaveri J."/>
            <person name="Luo Y."/>
            <person name="Martinez D."/>
            <person name="Ngau W.C."/>
            <person name="Otillar B."/>
            <person name="Poliakov A."/>
            <person name="Porter A."/>
            <person name="Szajkowski L."/>
            <person name="Werner G."/>
            <person name="Zhou K."/>
            <person name="Grigoriev I.V."/>
            <person name="Rokhsar D.S."/>
            <person name="Grossman A.R."/>
        </authorList>
    </citation>
    <scope>NUCLEOTIDE SEQUENCE [LARGE SCALE GENOMIC DNA]</scope>
    <source>
        <strain evidence="9">CC-503</strain>
    </source>
</reference>
<evidence type="ECO:0000259" key="7">
    <source>
        <dbReference type="PROSITE" id="PS50174"/>
    </source>
</evidence>
<feature type="region of interest" description="Disordered" evidence="5">
    <location>
        <begin position="82"/>
        <end position="104"/>
    </location>
</feature>
<evidence type="ECO:0000256" key="5">
    <source>
        <dbReference type="SAM" id="MobiDB-lite"/>
    </source>
</evidence>
<feature type="compositionally biased region" description="Low complexity" evidence="5">
    <location>
        <begin position="163"/>
        <end position="185"/>
    </location>
</feature>
<dbReference type="GO" id="GO:0006397">
    <property type="term" value="P:mRNA processing"/>
    <property type="evidence" value="ECO:0007669"/>
    <property type="project" value="UniProtKB-KW"/>
</dbReference>
<dbReference type="PROSITE" id="PS50128">
    <property type="entry name" value="SURP"/>
    <property type="match status" value="1"/>
</dbReference>
<feature type="compositionally biased region" description="Basic and acidic residues" evidence="5">
    <location>
        <begin position="246"/>
        <end position="258"/>
    </location>
</feature>
<feature type="region of interest" description="Disordered" evidence="5">
    <location>
        <begin position="282"/>
        <end position="321"/>
    </location>
</feature>
<dbReference type="AlphaFoldDB" id="A0A2K3CUQ6"/>
<feature type="region of interest" description="Disordered" evidence="5">
    <location>
        <begin position="408"/>
        <end position="429"/>
    </location>
</feature>
<evidence type="ECO:0000256" key="1">
    <source>
        <dbReference type="ARBA" id="ARBA00004123"/>
    </source>
</evidence>
<protein>
    <recommendedName>
        <fullName evidence="10">G-patch domain-containing protein</fullName>
    </recommendedName>
</protein>
<dbReference type="SMART" id="SM00443">
    <property type="entry name" value="G_patch"/>
    <property type="match status" value="1"/>
</dbReference>
<feature type="compositionally biased region" description="Pro residues" evidence="5">
    <location>
        <begin position="131"/>
        <end position="145"/>
    </location>
</feature>
<dbReference type="GO" id="GO:0003723">
    <property type="term" value="F:RNA binding"/>
    <property type="evidence" value="ECO:0000318"/>
    <property type="project" value="GO_Central"/>
</dbReference>
<dbReference type="InterPro" id="IPR040169">
    <property type="entry name" value="SUGP1/2"/>
</dbReference>
<feature type="domain" description="G-patch" evidence="7">
    <location>
        <begin position="377"/>
        <end position="427"/>
    </location>
</feature>
<dbReference type="OrthoDB" id="4822at2759"/>
<dbReference type="Pfam" id="PF01805">
    <property type="entry name" value="Surp"/>
    <property type="match status" value="1"/>
</dbReference>
<evidence type="ECO:0000259" key="6">
    <source>
        <dbReference type="PROSITE" id="PS50128"/>
    </source>
</evidence>
<dbReference type="Gene3D" id="1.10.10.790">
    <property type="entry name" value="Surp module"/>
    <property type="match status" value="1"/>
</dbReference>
<dbReference type="InterPro" id="IPR000061">
    <property type="entry name" value="Surp"/>
</dbReference>
<dbReference type="KEGG" id="cre:CHLRE_16g686000v5"/>
<keyword evidence="2" id="KW-0507">mRNA processing</keyword>
<dbReference type="PANTHER" id="PTHR23340">
    <property type="entry name" value="ARGININE/SERINE RICH SPLICING FACTOR SF4/14"/>
    <property type="match status" value="1"/>
</dbReference>
<dbReference type="RefSeq" id="XP_042915930.1">
    <property type="nucleotide sequence ID" value="XM_043071559.1"/>
</dbReference>
<dbReference type="ExpressionAtlas" id="A0A2K3CUQ6">
    <property type="expression patterns" value="baseline"/>
</dbReference>
<name>A0A2K3CUQ6_CHLRE</name>
<feature type="region of interest" description="Disordered" evidence="5">
    <location>
        <begin position="124"/>
        <end position="206"/>
    </location>
</feature>
<dbReference type="OMA" id="YYEYQLS"/>
<feature type="compositionally biased region" description="Acidic residues" evidence="5">
    <location>
        <begin position="292"/>
        <end position="306"/>
    </location>
</feature>
<dbReference type="GO" id="GO:0008380">
    <property type="term" value="P:RNA splicing"/>
    <property type="evidence" value="ECO:0007669"/>
    <property type="project" value="UniProtKB-KW"/>
</dbReference>
<evidence type="ECO:0000313" key="8">
    <source>
        <dbReference type="EMBL" id="PNW72014.1"/>
    </source>
</evidence>
<evidence type="ECO:0000256" key="4">
    <source>
        <dbReference type="ARBA" id="ARBA00023242"/>
    </source>
</evidence>
<dbReference type="PROSITE" id="PS50174">
    <property type="entry name" value="G_PATCH"/>
    <property type="match status" value="1"/>
</dbReference>
<dbReference type="FunCoup" id="A0A2K3CUQ6">
    <property type="interactions" value="1508"/>
</dbReference>
<keyword evidence="3" id="KW-0508">mRNA splicing</keyword>
<dbReference type="PaxDb" id="3055-EDP04429"/>
<proteinExistence type="predicted"/>
<feature type="region of interest" description="Disordered" evidence="5">
    <location>
        <begin position="32"/>
        <end position="63"/>
    </location>
</feature>
<dbReference type="GeneID" id="5717645"/>
<evidence type="ECO:0000256" key="3">
    <source>
        <dbReference type="ARBA" id="ARBA00023187"/>
    </source>
</evidence>
<dbReference type="SUPFAM" id="SSF109905">
    <property type="entry name" value="Surp module (SWAP domain)"/>
    <property type="match status" value="1"/>
</dbReference>
<keyword evidence="9" id="KW-1185">Reference proteome</keyword>
<evidence type="ECO:0000313" key="9">
    <source>
        <dbReference type="Proteomes" id="UP000006906"/>
    </source>
</evidence>
<dbReference type="STRING" id="3055.A0A2K3CUQ6"/>
<feature type="region of interest" description="Disordered" evidence="5">
    <location>
        <begin position="227"/>
        <end position="267"/>
    </location>
</feature>
<dbReference type="PANTHER" id="PTHR23340:SF0">
    <property type="entry name" value="SURP AND G-PATCH DOMAIN-CONTAINING PROTEIN 1 ISOFORM X1"/>
    <property type="match status" value="1"/>
</dbReference>
<dbReference type="Proteomes" id="UP000006906">
    <property type="component" value="Chromosome 16"/>
</dbReference>
<dbReference type="InterPro" id="IPR000467">
    <property type="entry name" value="G_patch_dom"/>
</dbReference>
<accession>A0A2K3CUQ6</accession>
<evidence type="ECO:0000256" key="2">
    <source>
        <dbReference type="ARBA" id="ARBA00022664"/>
    </source>
</evidence>
<comment type="subcellular location">
    <subcellularLocation>
        <location evidence="1">Nucleus</location>
    </subcellularLocation>
</comment>
<feature type="compositionally biased region" description="Low complexity" evidence="5">
    <location>
        <begin position="408"/>
        <end position="417"/>
    </location>
</feature>
<feature type="domain" description="SURP motif" evidence="6">
    <location>
        <begin position="69"/>
        <end position="113"/>
    </location>
</feature>
<dbReference type="Pfam" id="PF01585">
    <property type="entry name" value="G-patch"/>
    <property type="match status" value="1"/>
</dbReference>
<feature type="compositionally biased region" description="Pro residues" evidence="5">
    <location>
        <begin position="186"/>
        <end position="198"/>
    </location>
</feature>
<dbReference type="SMART" id="SM00648">
    <property type="entry name" value="SWAP"/>
    <property type="match status" value="1"/>
</dbReference>
<keyword evidence="4" id="KW-0539">Nucleus</keyword>
<gene>
    <name evidence="8" type="ORF">CHLRE_16g686000v5</name>
</gene>
<dbReference type="GO" id="GO:0005654">
    <property type="term" value="C:nucleoplasm"/>
    <property type="evidence" value="ECO:0000318"/>
    <property type="project" value="GO_Central"/>
</dbReference>
<dbReference type="InParanoid" id="A0A2K3CUQ6"/>
<evidence type="ECO:0008006" key="10">
    <source>
        <dbReference type="Google" id="ProtNLM"/>
    </source>
</evidence>
<dbReference type="InterPro" id="IPR035967">
    <property type="entry name" value="SWAP/Surp_sf"/>
</dbReference>
<feature type="compositionally biased region" description="Polar residues" evidence="5">
    <location>
        <begin position="94"/>
        <end position="104"/>
    </location>
</feature>
<organism evidence="8 9">
    <name type="scientific">Chlamydomonas reinhardtii</name>
    <name type="common">Chlamydomonas smithii</name>
    <dbReference type="NCBI Taxonomy" id="3055"/>
    <lineage>
        <taxon>Eukaryota</taxon>
        <taxon>Viridiplantae</taxon>
        <taxon>Chlorophyta</taxon>
        <taxon>core chlorophytes</taxon>
        <taxon>Chlorophyceae</taxon>
        <taxon>CS clade</taxon>
        <taxon>Chlamydomonadales</taxon>
        <taxon>Chlamydomonadaceae</taxon>
        <taxon>Chlamydomonas</taxon>
    </lineage>
</organism>